<protein>
    <submittedName>
        <fullName evidence="6">Uncharacterized protein</fullName>
    </submittedName>
</protein>
<dbReference type="VEuPathDB" id="AmoebaDB:DICPUDRAFT_150540"/>
<evidence type="ECO:0000313" key="7">
    <source>
        <dbReference type="Proteomes" id="UP000001064"/>
    </source>
</evidence>
<dbReference type="RefSeq" id="XP_003286548.1">
    <property type="nucleotide sequence ID" value="XM_003286500.1"/>
</dbReference>
<dbReference type="CDD" id="cd22919">
    <property type="entry name" value="HFD_CENP-S"/>
    <property type="match status" value="1"/>
</dbReference>
<dbReference type="Gene3D" id="1.10.20.10">
    <property type="entry name" value="Histone, subunit A"/>
    <property type="match status" value="1"/>
</dbReference>
<dbReference type="GeneID" id="10503959"/>
<gene>
    <name evidence="6" type="ORF">DICPUDRAFT_150540</name>
</gene>
<dbReference type="GO" id="GO:0003682">
    <property type="term" value="F:chromatin binding"/>
    <property type="evidence" value="ECO:0000318"/>
    <property type="project" value="GO_Central"/>
</dbReference>
<dbReference type="STRING" id="5786.F0ZGK8"/>
<evidence type="ECO:0000313" key="6">
    <source>
        <dbReference type="EMBL" id="EGC36905.1"/>
    </source>
</evidence>
<dbReference type="AlphaFoldDB" id="F0ZGK8"/>
<dbReference type="PANTHER" id="PTHR22980">
    <property type="entry name" value="CORTISTATIN"/>
    <property type="match status" value="1"/>
</dbReference>
<reference evidence="7" key="1">
    <citation type="journal article" date="2011" name="Genome Biol.">
        <title>Comparative genomics of the social amoebae Dictyostelium discoideum and Dictyostelium purpureum.</title>
        <authorList>
            <consortium name="US DOE Joint Genome Institute (JGI-PGF)"/>
            <person name="Sucgang R."/>
            <person name="Kuo A."/>
            <person name="Tian X."/>
            <person name="Salerno W."/>
            <person name="Parikh A."/>
            <person name="Feasley C.L."/>
            <person name="Dalin E."/>
            <person name="Tu H."/>
            <person name="Huang E."/>
            <person name="Barry K."/>
            <person name="Lindquist E."/>
            <person name="Shapiro H."/>
            <person name="Bruce D."/>
            <person name="Schmutz J."/>
            <person name="Salamov A."/>
            <person name="Fey P."/>
            <person name="Gaudet P."/>
            <person name="Anjard C."/>
            <person name="Babu M.M."/>
            <person name="Basu S."/>
            <person name="Bushmanova Y."/>
            <person name="van der Wel H."/>
            <person name="Katoh-Kurasawa M."/>
            <person name="Dinh C."/>
            <person name="Coutinho P.M."/>
            <person name="Saito T."/>
            <person name="Elias M."/>
            <person name="Schaap P."/>
            <person name="Kay R.R."/>
            <person name="Henrissat B."/>
            <person name="Eichinger L."/>
            <person name="Rivero F."/>
            <person name="Putnam N.H."/>
            <person name="West C.M."/>
            <person name="Loomis W.F."/>
            <person name="Chisholm R.L."/>
            <person name="Shaulsky G."/>
            <person name="Strassmann J.E."/>
            <person name="Queller D.C."/>
            <person name="Kuspa A."/>
            <person name="Grigoriev I.V."/>
        </authorList>
    </citation>
    <scope>NUCLEOTIDE SEQUENCE [LARGE SCALE GENOMIC DNA]</scope>
    <source>
        <strain evidence="7">QSDP1</strain>
    </source>
</reference>
<dbReference type="SUPFAM" id="SSF47113">
    <property type="entry name" value="Histone-fold"/>
    <property type="match status" value="1"/>
</dbReference>
<proteinExistence type="inferred from homology"/>
<dbReference type="GO" id="GO:0071821">
    <property type="term" value="C:FANCM-MHF complex"/>
    <property type="evidence" value="ECO:0000318"/>
    <property type="project" value="GO_Central"/>
</dbReference>
<dbReference type="GO" id="GO:0046982">
    <property type="term" value="F:protein heterodimerization activity"/>
    <property type="evidence" value="ECO:0007669"/>
    <property type="project" value="InterPro"/>
</dbReference>
<keyword evidence="4" id="KW-0234">DNA repair</keyword>
<evidence type="ECO:0000256" key="4">
    <source>
        <dbReference type="ARBA" id="ARBA00023204"/>
    </source>
</evidence>
<dbReference type="Pfam" id="PF15630">
    <property type="entry name" value="CENP-S"/>
    <property type="match status" value="1"/>
</dbReference>
<dbReference type="InterPro" id="IPR009072">
    <property type="entry name" value="Histone-fold"/>
</dbReference>
<dbReference type="GO" id="GO:0000712">
    <property type="term" value="P:resolution of meiotic recombination intermediates"/>
    <property type="evidence" value="ECO:0000318"/>
    <property type="project" value="GO_Central"/>
</dbReference>
<dbReference type="GO" id="GO:0031297">
    <property type="term" value="P:replication fork processing"/>
    <property type="evidence" value="ECO:0000318"/>
    <property type="project" value="GO_Central"/>
</dbReference>
<dbReference type="PANTHER" id="PTHR22980:SF0">
    <property type="entry name" value="CENTROMERE PROTEIN S"/>
    <property type="match status" value="1"/>
</dbReference>
<dbReference type="Proteomes" id="UP000001064">
    <property type="component" value="Unassembled WGS sequence"/>
</dbReference>
<feature type="compositionally biased region" description="Basic and acidic residues" evidence="5">
    <location>
        <begin position="181"/>
        <end position="190"/>
    </location>
</feature>
<feature type="compositionally biased region" description="Basic and acidic residues" evidence="5">
    <location>
        <begin position="139"/>
        <end position="174"/>
    </location>
</feature>
<sequence>MNFDDDNISDGEGGTLYKTFSEGEREEKLKKKSNKKSKRTNTSSAKSTKKSRTSDGFKKTGLINLNDTDSSSTEDEPENIYDKKAPQLNKQKTTTTTTTTTSSTSSSSSSLIFKKNHSKFSNKSIFDDEIENSNDDEDIFNKNRDRINNERKEKNDDNNNHSNDKDNDNNDDKSNNNINNENKRNTNLDSAGIDKVKQAIHFSVAKISEEKSDELNCSISNEVVSSLSELVYSITKDIIAKDLITFARHAGRNTIETNDVKVLARRNEHLKDILDIKESERFGFND</sequence>
<dbReference type="GO" id="GO:0006281">
    <property type="term" value="P:DNA repair"/>
    <property type="evidence" value="ECO:0007669"/>
    <property type="project" value="UniProtKB-KW"/>
</dbReference>
<accession>F0ZGK8</accession>
<name>F0ZGK8_DICPU</name>
<dbReference type="InterPro" id="IPR029003">
    <property type="entry name" value="CENP-S/Mhf1"/>
</dbReference>
<feature type="region of interest" description="Disordered" evidence="5">
    <location>
        <begin position="1"/>
        <end position="112"/>
    </location>
</feature>
<dbReference type="GO" id="GO:0003677">
    <property type="term" value="F:DNA binding"/>
    <property type="evidence" value="ECO:0007669"/>
    <property type="project" value="UniProtKB-KW"/>
</dbReference>
<feature type="region of interest" description="Disordered" evidence="5">
    <location>
        <begin position="133"/>
        <end position="190"/>
    </location>
</feature>
<dbReference type="OMA" id="IEDESHT"/>
<evidence type="ECO:0000256" key="5">
    <source>
        <dbReference type="SAM" id="MobiDB-lite"/>
    </source>
</evidence>
<keyword evidence="2" id="KW-0227">DNA damage</keyword>
<dbReference type="eggNOG" id="ENOG502RSQ3">
    <property type="taxonomic scope" value="Eukaryota"/>
</dbReference>
<keyword evidence="7" id="KW-1185">Reference proteome</keyword>
<dbReference type="InParanoid" id="F0ZGK8"/>
<feature type="compositionally biased region" description="Low complexity" evidence="5">
    <location>
        <begin position="93"/>
        <end position="112"/>
    </location>
</feature>
<comment type="similarity">
    <text evidence="1">Belongs to the TAF9 family. CENP-S/MHF1 subfamily.</text>
</comment>
<evidence type="ECO:0000256" key="1">
    <source>
        <dbReference type="ARBA" id="ARBA00006612"/>
    </source>
</evidence>
<dbReference type="KEGG" id="dpp:DICPUDRAFT_150540"/>
<dbReference type="OrthoDB" id="21421at2759"/>
<dbReference type="EMBL" id="GL871013">
    <property type="protein sequence ID" value="EGC36905.1"/>
    <property type="molecule type" value="Genomic_DNA"/>
</dbReference>
<evidence type="ECO:0000256" key="3">
    <source>
        <dbReference type="ARBA" id="ARBA00023125"/>
    </source>
</evidence>
<keyword evidence="3" id="KW-0238">DNA-binding</keyword>
<evidence type="ECO:0000256" key="2">
    <source>
        <dbReference type="ARBA" id="ARBA00022763"/>
    </source>
</evidence>
<organism evidence="6 7">
    <name type="scientific">Dictyostelium purpureum</name>
    <name type="common">Slime mold</name>
    <dbReference type="NCBI Taxonomy" id="5786"/>
    <lineage>
        <taxon>Eukaryota</taxon>
        <taxon>Amoebozoa</taxon>
        <taxon>Evosea</taxon>
        <taxon>Eumycetozoa</taxon>
        <taxon>Dictyostelia</taxon>
        <taxon>Dictyosteliales</taxon>
        <taxon>Dictyosteliaceae</taxon>
        <taxon>Dictyostelium</taxon>
    </lineage>
</organism>
<feature type="compositionally biased region" description="Basic residues" evidence="5">
    <location>
        <begin position="30"/>
        <end position="39"/>
    </location>
</feature>